<accession>A0A562VHL2</accession>
<evidence type="ECO:0000313" key="5">
    <source>
        <dbReference type="Proteomes" id="UP000319449"/>
    </source>
</evidence>
<dbReference type="Pfam" id="PF00534">
    <property type="entry name" value="Glycos_transf_1"/>
    <property type="match status" value="1"/>
</dbReference>
<proteinExistence type="predicted"/>
<dbReference type="EMBL" id="VLLN01000022">
    <property type="protein sequence ID" value="TWJ17311.1"/>
    <property type="molecule type" value="Genomic_DNA"/>
</dbReference>
<dbReference type="Gene3D" id="3.40.50.2000">
    <property type="entry name" value="Glycogen Phosphorylase B"/>
    <property type="match status" value="2"/>
</dbReference>
<evidence type="ECO:0000259" key="3">
    <source>
        <dbReference type="Pfam" id="PF00534"/>
    </source>
</evidence>
<dbReference type="CDD" id="cd03801">
    <property type="entry name" value="GT4_PimA-like"/>
    <property type="match status" value="1"/>
</dbReference>
<dbReference type="GO" id="GO:0016757">
    <property type="term" value="F:glycosyltransferase activity"/>
    <property type="evidence" value="ECO:0007669"/>
    <property type="project" value="UniProtKB-KW"/>
</dbReference>
<comment type="caution">
    <text evidence="4">The sequence shown here is derived from an EMBL/GenBank/DDBJ whole genome shotgun (WGS) entry which is preliminary data.</text>
</comment>
<dbReference type="InterPro" id="IPR001296">
    <property type="entry name" value="Glyco_trans_1"/>
</dbReference>
<dbReference type="PANTHER" id="PTHR12526:SF629">
    <property type="entry name" value="TEICHURONIC ACID BIOSYNTHESIS GLYCOSYLTRANSFERASE TUAH-RELATED"/>
    <property type="match status" value="1"/>
</dbReference>
<gene>
    <name evidence="4" type="ORF">JN12_03087</name>
</gene>
<keyword evidence="1" id="KW-0328">Glycosyltransferase</keyword>
<name>A0A562VHL2_9BACT</name>
<evidence type="ECO:0000313" key="4">
    <source>
        <dbReference type="EMBL" id="TWJ17311.1"/>
    </source>
</evidence>
<dbReference type="PANTHER" id="PTHR12526">
    <property type="entry name" value="GLYCOSYLTRANSFERASE"/>
    <property type="match status" value="1"/>
</dbReference>
<dbReference type="AlphaFoldDB" id="A0A562VHL2"/>
<keyword evidence="2 4" id="KW-0808">Transferase</keyword>
<protein>
    <submittedName>
        <fullName evidence="4">Glycosyltransferase involved in cell wall biosynthesis</fullName>
    </submittedName>
</protein>
<keyword evidence="5" id="KW-1185">Reference proteome</keyword>
<reference evidence="4 5" key="1">
    <citation type="submission" date="2019-07" db="EMBL/GenBank/DDBJ databases">
        <title>Genomic Encyclopedia of Archaeal and Bacterial Type Strains, Phase II (KMG-II): from individual species to whole genera.</title>
        <authorList>
            <person name="Goeker M."/>
        </authorList>
    </citation>
    <scope>NUCLEOTIDE SEQUENCE [LARGE SCALE GENOMIC DNA]</scope>
    <source>
        <strain evidence="4 5">ATCC BAA-1139</strain>
    </source>
</reference>
<feature type="domain" description="Glycosyl transferase family 1" evidence="3">
    <location>
        <begin position="219"/>
        <end position="376"/>
    </location>
</feature>
<evidence type="ECO:0000256" key="1">
    <source>
        <dbReference type="ARBA" id="ARBA00022676"/>
    </source>
</evidence>
<sequence length="401" mass="45215">MVLSCYGTCLLLLTCCSRTKLFSINARANVKVKVIFFEAGIGGGSVNRLLNILRQWDYTDIPCSLITFFNKSQSAQFKDLIGPAWVKSFALPGEKQPDSFVKISAFFSPTLHGIHYFLKSLFVFTSNPKALAYINNTPYAHLPVIIAATLTRNKVICHLRSMNVLTRLEKVMIFAVDKFIVLTCAAKDHYMRQGIPEHKIEVIYDSIDLSRFARAESRREGEDASTAIVVGSLFFLKGQDVCLKALPLVREKHPHVRLTLVGEGYYENDLRLLARSLGIEDSVAFKGYSDRISELLQKHGIGILTSRKEGMPNCVQEYMATGLPVIVADLPGIRELVAEGESGFIVSQESPEELARAWITLLEDDYLRHRMGKRGRMIMEEQRFTPEQEIKRIVETIKSCQ</sequence>
<dbReference type="OrthoDB" id="9775208at2"/>
<dbReference type="SUPFAM" id="SSF53756">
    <property type="entry name" value="UDP-Glycosyltransferase/glycogen phosphorylase"/>
    <property type="match status" value="1"/>
</dbReference>
<evidence type="ECO:0000256" key="2">
    <source>
        <dbReference type="ARBA" id="ARBA00022679"/>
    </source>
</evidence>
<dbReference type="Proteomes" id="UP000319449">
    <property type="component" value="Unassembled WGS sequence"/>
</dbReference>
<organism evidence="4 5">
    <name type="scientific">Geobacter argillaceus</name>
    <dbReference type="NCBI Taxonomy" id="345631"/>
    <lineage>
        <taxon>Bacteria</taxon>
        <taxon>Pseudomonadati</taxon>
        <taxon>Thermodesulfobacteriota</taxon>
        <taxon>Desulfuromonadia</taxon>
        <taxon>Geobacterales</taxon>
        <taxon>Geobacteraceae</taxon>
        <taxon>Geobacter</taxon>
    </lineage>
</organism>